<dbReference type="Proteomes" id="UP001642464">
    <property type="component" value="Unassembled WGS sequence"/>
</dbReference>
<evidence type="ECO:0000313" key="2">
    <source>
        <dbReference type="Proteomes" id="UP001642464"/>
    </source>
</evidence>
<sequence>WQKRVYAGQNRDIYPAEAPLDILESGPKPDFLASITDAPVLKEINYTWPELYENSMFRKLRFHINALSKLYLKRTGHDPRNLPKAFRSFVWVEVFRKGDSLRPSAHTDGGYLMGRYWPQLKKNALKFNFEDPRGINPPFGKTHSHLAEEGDLTMFPTWASHFITPNMKSQPAVCYTFAVYPEDGNTLDFEDDLSGNLIISETMK</sequence>
<evidence type="ECO:0000313" key="1">
    <source>
        <dbReference type="EMBL" id="CAK9086806.1"/>
    </source>
</evidence>
<reference evidence="1 2" key="1">
    <citation type="submission" date="2024-02" db="EMBL/GenBank/DDBJ databases">
        <authorList>
            <person name="Chen Y."/>
            <person name="Shah S."/>
            <person name="Dougan E. K."/>
            <person name="Thang M."/>
            <person name="Chan C."/>
        </authorList>
    </citation>
    <scope>NUCLEOTIDE SEQUENCE [LARGE SCALE GENOMIC DNA]</scope>
</reference>
<dbReference type="EMBL" id="CAXAMM010039486">
    <property type="protein sequence ID" value="CAK9086806.1"/>
    <property type="molecule type" value="Genomic_DNA"/>
</dbReference>
<evidence type="ECO:0008006" key="3">
    <source>
        <dbReference type="Google" id="ProtNLM"/>
    </source>
</evidence>
<dbReference type="Gene3D" id="2.60.120.620">
    <property type="entry name" value="q2cbj1_9rhob like domain"/>
    <property type="match status" value="1"/>
</dbReference>
<accession>A0ABP0QEZ3</accession>
<proteinExistence type="predicted"/>
<feature type="non-terminal residue" evidence="1">
    <location>
        <position position="1"/>
    </location>
</feature>
<keyword evidence="2" id="KW-1185">Reference proteome</keyword>
<protein>
    <recommendedName>
        <fullName evidence="3">Bifunctional lysine-specific demethylase and histidyl-hydroxylase</fullName>
    </recommendedName>
</protein>
<organism evidence="1 2">
    <name type="scientific">Durusdinium trenchii</name>
    <dbReference type="NCBI Taxonomy" id="1381693"/>
    <lineage>
        <taxon>Eukaryota</taxon>
        <taxon>Sar</taxon>
        <taxon>Alveolata</taxon>
        <taxon>Dinophyceae</taxon>
        <taxon>Suessiales</taxon>
        <taxon>Symbiodiniaceae</taxon>
        <taxon>Durusdinium</taxon>
    </lineage>
</organism>
<comment type="caution">
    <text evidence="1">The sequence shown here is derived from an EMBL/GenBank/DDBJ whole genome shotgun (WGS) entry which is preliminary data.</text>
</comment>
<name>A0ABP0QEZ3_9DINO</name>
<gene>
    <name evidence="1" type="ORF">SCF082_LOCUS41056</name>
</gene>